<comment type="caution">
    <text evidence="1">The sequence shown here is derived from an EMBL/GenBank/DDBJ whole genome shotgun (WGS) entry which is preliminary data.</text>
</comment>
<gene>
    <name evidence="1" type="ORF">C9374_010572</name>
</gene>
<reference evidence="1 2" key="1">
    <citation type="journal article" date="2018" name="BMC Genomics">
        <title>The genome of Naegleria lovaniensis, the basis for a comparative approach to unravel pathogenicity factors of the human pathogenic amoeba N. fowleri.</title>
        <authorList>
            <person name="Liechti N."/>
            <person name="Schurch N."/>
            <person name="Bruggmann R."/>
            <person name="Wittwer M."/>
        </authorList>
    </citation>
    <scope>NUCLEOTIDE SEQUENCE [LARGE SCALE GENOMIC DNA]</scope>
    <source>
        <strain evidence="1 2">ATCC 30569</strain>
    </source>
</reference>
<protein>
    <submittedName>
        <fullName evidence="1">Uncharacterized protein</fullName>
    </submittedName>
</protein>
<proteinExistence type="predicted"/>
<evidence type="ECO:0000313" key="1">
    <source>
        <dbReference type="EMBL" id="KAG2374553.1"/>
    </source>
</evidence>
<evidence type="ECO:0000313" key="2">
    <source>
        <dbReference type="Proteomes" id="UP000816034"/>
    </source>
</evidence>
<accession>A0AA88KDZ0</accession>
<keyword evidence="2" id="KW-1185">Reference proteome</keyword>
<dbReference type="AlphaFoldDB" id="A0AA88KDZ0"/>
<dbReference type="Proteomes" id="UP000816034">
    <property type="component" value="Unassembled WGS sequence"/>
</dbReference>
<organism evidence="1 2">
    <name type="scientific">Naegleria lovaniensis</name>
    <name type="common">Amoeba</name>
    <dbReference type="NCBI Taxonomy" id="51637"/>
    <lineage>
        <taxon>Eukaryota</taxon>
        <taxon>Discoba</taxon>
        <taxon>Heterolobosea</taxon>
        <taxon>Tetramitia</taxon>
        <taxon>Eutetramitia</taxon>
        <taxon>Vahlkampfiidae</taxon>
        <taxon>Naegleria</taxon>
    </lineage>
</organism>
<dbReference type="EMBL" id="PYSW02000044">
    <property type="protein sequence ID" value="KAG2374553.1"/>
    <property type="molecule type" value="Genomic_DNA"/>
</dbReference>
<dbReference type="RefSeq" id="XP_044543727.1">
    <property type="nucleotide sequence ID" value="XM_044686131.1"/>
</dbReference>
<sequence>MSLSSTEFSNFLKHIQSEYGSSVATTLSDHVFQKVENANGHWNSLNDRYSASCQIGDSLLFDYSHYDRGKVDSGEDAIFIDLSMRRKNSNENEWGGRVRILSYHQPFVGNKTPTLRLGKLSVLKQQHLGMNNKDGEVSDWLLVRSLLEVMGPVDGDVERLRKMFENHLGQVIVEQDGSDD</sequence>
<name>A0AA88KDZ0_NAELO</name>
<dbReference type="GeneID" id="68103026"/>